<dbReference type="RefSeq" id="WP_367844546.1">
    <property type="nucleotide sequence ID" value="NZ_JBFOHL010000006.1"/>
</dbReference>
<keyword evidence="2" id="KW-1185">Reference proteome</keyword>
<dbReference type="Pfam" id="PF13692">
    <property type="entry name" value="Glyco_trans_1_4"/>
    <property type="match status" value="1"/>
</dbReference>
<dbReference type="EMBL" id="JBFOHL010000006">
    <property type="protein sequence ID" value="MEW9624240.1"/>
    <property type="molecule type" value="Genomic_DNA"/>
</dbReference>
<sequence>MVNALARSDDVRLSVWAPPGKLPATVQSVTTEMERHWLARLMSSGGISHLMRQGRAKDFLAPVALLRMLASAYRRNPATDVYHVNWLQCALPLPEDGKPALITVLGNDLKLLRLPLMRRALRRTMRRRKVTICPNAEWMVEPLQAAFGDIAEVVPVSFGIDPRWYAIDRNIHAQPVKCWLAVTRLTEDKLGPLFEWSREHFQGAERELHLFGPMQENMEIPNWVHYHGAATPEQLAAEWFPHACGLITLSRHAEGRPQVMLEAMAAGLPIIASRMPAHAGIVDDEATGMLCDDSNEYGHALCRLEDTDTNRRFGEAARNWALREFGTWDDCAGRYTRIYRKLLGDDGIA</sequence>
<reference evidence="1 2" key="1">
    <citation type="submission" date="2024-06" db="EMBL/GenBank/DDBJ databases">
        <authorList>
            <person name="Woo H."/>
        </authorList>
    </citation>
    <scope>NUCLEOTIDE SEQUENCE [LARGE SCALE GENOMIC DNA]</scope>
    <source>
        <strain evidence="1 2">S2-g</strain>
    </source>
</reference>
<organism evidence="1 2">
    <name type="scientific">Rhodanobacter geophilus</name>
    <dbReference type="NCBI Taxonomy" id="3162488"/>
    <lineage>
        <taxon>Bacteria</taxon>
        <taxon>Pseudomonadati</taxon>
        <taxon>Pseudomonadota</taxon>
        <taxon>Gammaproteobacteria</taxon>
        <taxon>Lysobacterales</taxon>
        <taxon>Rhodanobacteraceae</taxon>
        <taxon>Rhodanobacter</taxon>
    </lineage>
</organism>
<dbReference type="Gene3D" id="3.40.50.2000">
    <property type="entry name" value="Glycogen Phosphorylase B"/>
    <property type="match status" value="2"/>
</dbReference>
<name>A0ABV3QNS1_9GAMM</name>
<evidence type="ECO:0000313" key="2">
    <source>
        <dbReference type="Proteomes" id="UP001556170"/>
    </source>
</evidence>
<gene>
    <name evidence="1" type="ORF">ABQJ56_08355</name>
</gene>
<dbReference type="CDD" id="cd03801">
    <property type="entry name" value="GT4_PimA-like"/>
    <property type="match status" value="1"/>
</dbReference>
<dbReference type="Proteomes" id="UP001556170">
    <property type="component" value="Unassembled WGS sequence"/>
</dbReference>
<dbReference type="GO" id="GO:0016757">
    <property type="term" value="F:glycosyltransferase activity"/>
    <property type="evidence" value="ECO:0007669"/>
    <property type="project" value="UniProtKB-KW"/>
</dbReference>
<keyword evidence="1" id="KW-0808">Transferase</keyword>
<dbReference type="SUPFAM" id="SSF53756">
    <property type="entry name" value="UDP-Glycosyltransferase/glycogen phosphorylase"/>
    <property type="match status" value="1"/>
</dbReference>
<evidence type="ECO:0000313" key="1">
    <source>
        <dbReference type="EMBL" id="MEW9624240.1"/>
    </source>
</evidence>
<comment type="caution">
    <text evidence="1">The sequence shown here is derived from an EMBL/GenBank/DDBJ whole genome shotgun (WGS) entry which is preliminary data.</text>
</comment>
<dbReference type="PANTHER" id="PTHR12526">
    <property type="entry name" value="GLYCOSYLTRANSFERASE"/>
    <property type="match status" value="1"/>
</dbReference>
<proteinExistence type="predicted"/>
<protein>
    <submittedName>
        <fullName evidence="1">Glycosyltransferase family 4 protein</fullName>
        <ecNumber evidence="1">2.4.-.-</ecNumber>
    </submittedName>
</protein>
<dbReference type="EC" id="2.4.-.-" evidence="1"/>
<keyword evidence="1" id="KW-0328">Glycosyltransferase</keyword>
<accession>A0ABV3QNS1</accession>